<keyword evidence="2" id="KW-1003">Cell membrane</keyword>
<feature type="transmembrane region" description="Helical" evidence="6">
    <location>
        <begin position="85"/>
        <end position="109"/>
    </location>
</feature>
<dbReference type="Pfam" id="PF01943">
    <property type="entry name" value="Polysacc_synt"/>
    <property type="match status" value="1"/>
</dbReference>
<evidence type="ECO:0000256" key="4">
    <source>
        <dbReference type="ARBA" id="ARBA00022989"/>
    </source>
</evidence>
<evidence type="ECO:0000313" key="8">
    <source>
        <dbReference type="Proteomes" id="UP001454086"/>
    </source>
</evidence>
<evidence type="ECO:0000256" key="5">
    <source>
        <dbReference type="ARBA" id="ARBA00023136"/>
    </source>
</evidence>
<dbReference type="Proteomes" id="UP001454086">
    <property type="component" value="Unassembled WGS sequence"/>
</dbReference>
<feature type="transmembrane region" description="Helical" evidence="6">
    <location>
        <begin position="12"/>
        <end position="33"/>
    </location>
</feature>
<dbReference type="InterPro" id="IPR050833">
    <property type="entry name" value="Poly_Biosynth_Transport"/>
</dbReference>
<feature type="transmembrane region" description="Helical" evidence="6">
    <location>
        <begin position="385"/>
        <end position="407"/>
    </location>
</feature>
<evidence type="ECO:0000313" key="7">
    <source>
        <dbReference type="EMBL" id="MEQ2428272.1"/>
    </source>
</evidence>
<feature type="transmembrane region" description="Helical" evidence="6">
    <location>
        <begin position="183"/>
        <end position="201"/>
    </location>
</feature>
<dbReference type="PANTHER" id="PTHR30250">
    <property type="entry name" value="PST FAMILY PREDICTED COLANIC ACID TRANSPORTER"/>
    <property type="match status" value="1"/>
</dbReference>
<organism evidence="7 8">
    <name type="scientific">Enterocloster hominis</name>
    <name type="common">ex Hitch et al. 2024</name>
    <dbReference type="NCBI Taxonomy" id="1917870"/>
    <lineage>
        <taxon>Bacteria</taxon>
        <taxon>Bacillati</taxon>
        <taxon>Bacillota</taxon>
        <taxon>Clostridia</taxon>
        <taxon>Lachnospirales</taxon>
        <taxon>Lachnospiraceae</taxon>
        <taxon>Enterocloster</taxon>
    </lineage>
</organism>
<feature type="transmembrane region" description="Helical" evidence="6">
    <location>
        <begin position="443"/>
        <end position="460"/>
    </location>
</feature>
<reference evidence="7 8" key="1">
    <citation type="submission" date="2024-03" db="EMBL/GenBank/DDBJ databases">
        <title>Human intestinal bacterial collection.</title>
        <authorList>
            <person name="Pauvert C."/>
            <person name="Hitch T.C.A."/>
            <person name="Clavel T."/>
        </authorList>
    </citation>
    <scope>NUCLEOTIDE SEQUENCE [LARGE SCALE GENOMIC DNA]</scope>
    <source>
        <strain evidence="7 8">CLA-SR-H021</strain>
    </source>
</reference>
<evidence type="ECO:0000256" key="1">
    <source>
        <dbReference type="ARBA" id="ARBA00004651"/>
    </source>
</evidence>
<gene>
    <name evidence="7" type="ORF">WMQ36_25270</name>
</gene>
<evidence type="ECO:0000256" key="2">
    <source>
        <dbReference type="ARBA" id="ARBA00022475"/>
    </source>
</evidence>
<dbReference type="InterPro" id="IPR002797">
    <property type="entry name" value="Polysacc_synth"/>
</dbReference>
<keyword evidence="8" id="KW-1185">Reference proteome</keyword>
<feature type="transmembrane region" description="Helical" evidence="6">
    <location>
        <begin position="121"/>
        <end position="140"/>
    </location>
</feature>
<keyword evidence="4 6" id="KW-1133">Transmembrane helix</keyword>
<dbReference type="PANTHER" id="PTHR30250:SF11">
    <property type="entry name" value="O-ANTIGEN TRANSPORTER-RELATED"/>
    <property type="match status" value="1"/>
</dbReference>
<accession>A0ABV1DD14</accession>
<sequence length="475" mass="53230">MNRNDSPQSGNLALKSGAWYVASSIMVKAVSIITTPIFTRLLSKMEYGAVATFTSWYSLLAVFCTLNLTYSIGRAKLDMRGDLGNYIGSMQLLSGLVSFAILAVSVIFINPVSSFLELSKSATILLVVYLFFGSSISFYQNGFRYRYKYKQNIAVAWYTALATVFFSLLFVLSHDTNRDEWRMLGITLPTVLLSSSFWIHAIRHKRLVYNKEYWRYGLALSLPLILHTLSLNLLSQSDRIFISKICGTEDTALYSLVYNYSLLLSIVMNAIADGWLPWFHDNYFAGNNEMIKKSSKKLVVLGCYIGLGCIAVAPEAIAVLGGKDYLPGLPCVLPIVLGVVCQYIYTHYVNIEMHLKKTKYVSEGTIFATVLNLILNAIFIPMFGFVVAAYTTLVSYLALMIVHFVITRKKLGVKLYDDAFMFGIMIGTSAVGFIVTLVYDYMAIRYGLTAIGFVTFLVYFREYIKQAIDKAKAGN</sequence>
<feature type="transmembrane region" description="Helical" evidence="6">
    <location>
        <begin position="257"/>
        <end position="278"/>
    </location>
</feature>
<feature type="transmembrane region" description="Helical" evidence="6">
    <location>
        <begin position="298"/>
        <end position="319"/>
    </location>
</feature>
<evidence type="ECO:0000256" key="3">
    <source>
        <dbReference type="ARBA" id="ARBA00022692"/>
    </source>
</evidence>
<comment type="subcellular location">
    <subcellularLocation>
        <location evidence="1">Cell membrane</location>
        <topology evidence="1">Multi-pass membrane protein</topology>
    </subcellularLocation>
</comment>
<evidence type="ECO:0000256" key="6">
    <source>
        <dbReference type="SAM" id="Phobius"/>
    </source>
</evidence>
<feature type="transmembrane region" description="Helical" evidence="6">
    <location>
        <begin position="213"/>
        <end position="234"/>
    </location>
</feature>
<feature type="transmembrane region" description="Helical" evidence="6">
    <location>
        <begin position="152"/>
        <end position="171"/>
    </location>
</feature>
<comment type="caution">
    <text evidence="7">The sequence shown here is derived from an EMBL/GenBank/DDBJ whole genome shotgun (WGS) entry which is preliminary data.</text>
</comment>
<protein>
    <submittedName>
        <fullName evidence="7">Oligosaccharide flippase family protein</fullName>
    </submittedName>
</protein>
<feature type="transmembrane region" description="Helical" evidence="6">
    <location>
        <begin position="419"/>
        <end position="437"/>
    </location>
</feature>
<proteinExistence type="predicted"/>
<feature type="transmembrane region" description="Helical" evidence="6">
    <location>
        <begin position="53"/>
        <end position="73"/>
    </location>
</feature>
<keyword evidence="5 6" id="KW-0472">Membrane</keyword>
<feature type="transmembrane region" description="Helical" evidence="6">
    <location>
        <begin position="325"/>
        <end position="348"/>
    </location>
</feature>
<dbReference type="EMBL" id="JBBMFM010000165">
    <property type="protein sequence ID" value="MEQ2428272.1"/>
    <property type="molecule type" value="Genomic_DNA"/>
</dbReference>
<keyword evidence="3 6" id="KW-0812">Transmembrane</keyword>
<name>A0ABV1DD14_9FIRM</name>
<feature type="transmembrane region" description="Helical" evidence="6">
    <location>
        <begin position="360"/>
        <end position="379"/>
    </location>
</feature>
<dbReference type="RefSeq" id="WP_008721525.1">
    <property type="nucleotide sequence ID" value="NZ_JBBMFM010000165.1"/>
</dbReference>